<dbReference type="InterPro" id="IPR036504">
    <property type="entry name" value="CGI121/TPRKB_sf"/>
</dbReference>
<dbReference type="PIRSF" id="PIRSF022062">
    <property type="entry name" value="UCP022062"/>
    <property type="match status" value="1"/>
</dbReference>
<sequence>MELVECRLAVDDLDTFVAILGDVGDRHGVTVQAFDARYVADRRHLERAVELADRAIDRGENIAHDRAVEILLYAAGRRQIDRALEMGVAAGETRAVVLIDADPTLEAEGDAGTDEPAALEAVADLDAVLTREPTLEFVDESTLCAFFEITDAERAATDASLPTLVRERVVLLEVEK</sequence>
<proteinExistence type="inferred from homology"/>
<dbReference type="Gene3D" id="3.30.2380.10">
    <property type="entry name" value="CGI121/TPRKB"/>
    <property type="match status" value="1"/>
</dbReference>
<gene>
    <name evidence="2" type="ORF">D8Y22_05990</name>
</gene>
<dbReference type="Proteomes" id="UP000318864">
    <property type="component" value="Unassembled WGS sequence"/>
</dbReference>
<dbReference type="RefSeq" id="WP_141463793.1">
    <property type="nucleotide sequence ID" value="NZ_RBZW01000016.1"/>
</dbReference>
<comment type="caution">
    <text evidence="2">The sequence shown here is derived from an EMBL/GenBank/DDBJ whole genome shotgun (WGS) entry which is preliminary data.</text>
</comment>
<dbReference type="Pfam" id="PF08617">
    <property type="entry name" value="CGI-121"/>
    <property type="match status" value="1"/>
</dbReference>
<organism evidence="2 3">
    <name type="scientific">Salinadaptatus halalkaliphilus</name>
    <dbReference type="NCBI Taxonomy" id="2419781"/>
    <lineage>
        <taxon>Archaea</taxon>
        <taxon>Methanobacteriati</taxon>
        <taxon>Methanobacteriota</taxon>
        <taxon>Stenosarchaea group</taxon>
        <taxon>Halobacteria</taxon>
        <taxon>Halobacteriales</taxon>
        <taxon>Natrialbaceae</taxon>
        <taxon>Salinadaptatus</taxon>
    </lineage>
</organism>
<dbReference type="InterPro" id="IPR016799">
    <property type="entry name" value="UCP022062"/>
</dbReference>
<protein>
    <submittedName>
        <fullName evidence="2">KEOPS complex component</fullName>
    </submittedName>
</protein>
<dbReference type="NCBIfam" id="NF011465">
    <property type="entry name" value="PRK14886.1-1"/>
    <property type="match status" value="1"/>
</dbReference>
<name>A0A4V3VLI0_9EURY</name>
<dbReference type="OrthoDB" id="69587at2157"/>
<dbReference type="AlphaFoldDB" id="A0A4V3VLI0"/>
<evidence type="ECO:0000313" key="2">
    <source>
        <dbReference type="EMBL" id="THE65717.1"/>
    </source>
</evidence>
<accession>A0A4V3VLI0</accession>
<dbReference type="SUPFAM" id="SSF143870">
    <property type="entry name" value="PF0523-like"/>
    <property type="match status" value="1"/>
</dbReference>
<comment type="similarity">
    <text evidence="1">Belongs to the CGI121/TPRKB family.</text>
</comment>
<dbReference type="EMBL" id="RBZW01000016">
    <property type="protein sequence ID" value="THE65717.1"/>
    <property type="molecule type" value="Genomic_DNA"/>
</dbReference>
<dbReference type="InterPro" id="IPR013926">
    <property type="entry name" value="CGI121/TPRKB"/>
</dbReference>
<evidence type="ECO:0000313" key="3">
    <source>
        <dbReference type="Proteomes" id="UP000318864"/>
    </source>
</evidence>
<reference evidence="2 3" key="1">
    <citation type="submission" date="2018-10" db="EMBL/GenBank/DDBJ databases">
        <title>Natronolimnobius sp. XQ-INN 246 isolated from Inner Mongolia Autonomous Region of China.</title>
        <authorList>
            <person name="Xue Q."/>
        </authorList>
    </citation>
    <scope>NUCLEOTIDE SEQUENCE [LARGE SCALE GENOMIC DNA]</scope>
    <source>
        <strain evidence="2 3">XQ-INN 246</strain>
    </source>
</reference>
<evidence type="ECO:0000256" key="1">
    <source>
        <dbReference type="ARBA" id="ARBA00005546"/>
    </source>
</evidence>
<keyword evidence="3" id="KW-1185">Reference proteome</keyword>